<name>A0ABU9HKC0_9FLAO</name>
<dbReference type="EMBL" id="JBBYHU010000007">
    <property type="protein sequence ID" value="MEL1240445.1"/>
    <property type="molecule type" value="Genomic_DNA"/>
</dbReference>
<dbReference type="PROSITE" id="PS50110">
    <property type="entry name" value="RESPONSE_REGULATORY"/>
    <property type="match status" value="1"/>
</dbReference>
<proteinExistence type="predicted"/>
<dbReference type="SUPFAM" id="SSF52172">
    <property type="entry name" value="CheY-like"/>
    <property type="match status" value="1"/>
</dbReference>
<dbReference type="Gene3D" id="3.40.50.2300">
    <property type="match status" value="1"/>
</dbReference>
<sequence length="223" mass="25740">MFKKALIVEDLDSIIQSINETLKSLHITEIQQAKYCDEASLKIKKAQQDNCPFDLLITDLSFKEDFRENKLTNGEELIADVKKFQPNIKTIVFSIEDKSYKIKSLFEDYNINAYVIKGRNSLTELKKAIQEIYISETKIILPEKTTYNLNQKNIIEIEAYEIELLKLLAKGFMINDIAKEFKEKGLEPNGNSSIEKRINKLKNYFKANNNVHLIALSKDLGLI</sequence>
<gene>
    <name evidence="3" type="ORF">AAEO59_05250</name>
</gene>
<evidence type="ECO:0000313" key="3">
    <source>
        <dbReference type="EMBL" id="MEL1240445.1"/>
    </source>
</evidence>
<evidence type="ECO:0000313" key="4">
    <source>
        <dbReference type="Proteomes" id="UP001398556"/>
    </source>
</evidence>
<dbReference type="InterPro" id="IPR011006">
    <property type="entry name" value="CheY-like_superfamily"/>
</dbReference>
<evidence type="ECO:0000259" key="2">
    <source>
        <dbReference type="PROSITE" id="PS50110"/>
    </source>
</evidence>
<dbReference type="InterPro" id="IPR001789">
    <property type="entry name" value="Sig_transdc_resp-reg_receiver"/>
</dbReference>
<reference evidence="3 4" key="1">
    <citation type="submission" date="2024-04" db="EMBL/GenBank/DDBJ databases">
        <title>Flavobacterium sp. DGU99 16S ribosomal RNA gene Genome sequencing and assembly.</title>
        <authorList>
            <person name="Park S."/>
        </authorList>
    </citation>
    <scope>NUCLEOTIDE SEQUENCE [LARGE SCALE GENOMIC DNA]</scope>
    <source>
        <strain evidence="3 4">DGU99</strain>
    </source>
</reference>
<keyword evidence="1" id="KW-0597">Phosphoprotein</keyword>
<feature type="modified residue" description="4-aspartylphosphate" evidence="1">
    <location>
        <position position="59"/>
    </location>
</feature>
<feature type="domain" description="Response regulatory" evidence="2">
    <location>
        <begin position="4"/>
        <end position="132"/>
    </location>
</feature>
<keyword evidence="4" id="KW-1185">Reference proteome</keyword>
<accession>A0ABU9HKC0</accession>
<evidence type="ECO:0000256" key="1">
    <source>
        <dbReference type="PROSITE-ProRule" id="PRU00169"/>
    </source>
</evidence>
<organism evidence="3 4">
    <name type="scientific">Flavobacterium flavipallidum</name>
    <dbReference type="NCBI Taxonomy" id="3139140"/>
    <lineage>
        <taxon>Bacteria</taxon>
        <taxon>Pseudomonadati</taxon>
        <taxon>Bacteroidota</taxon>
        <taxon>Flavobacteriia</taxon>
        <taxon>Flavobacteriales</taxon>
        <taxon>Flavobacteriaceae</taxon>
        <taxon>Flavobacterium</taxon>
    </lineage>
</organism>
<comment type="caution">
    <text evidence="3">The sequence shown here is derived from an EMBL/GenBank/DDBJ whole genome shotgun (WGS) entry which is preliminary data.</text>
</comment>
<dbReference type="RefSeq" id="WP_341699686.1">
    <property type="nucleotide sequence ID" value="NZ_JBBYHU010000007.1"/>
</dbReference>
<protein>
    <submittedName>
        <fullName evidence="3">Response regulator</fullName>
    </submittedName>
</protein>
<dbReference type="Proteomes" id="UP001398556">
    <property type="component" value="Unassembled WGS sequence"/>
</dbReference>